<dbReference type="InterPro" id="IPR036376">
    <property type="entry name" value="RuBisCO_lsu_C_sf"/>
</dbReference>
<evidence type="ECO:0000256" key="2">
    <source>
        <dbReference type="ARBA" id="ARBA00006204"/>
    </source>
</evidence>
<evidence type="ECO:0000256" key="8">
    <source>
        <dbReference type="ARBA" id="ARBA00023033"/>
    </source>
</evidence>
<dbReference type="GO" id="GO:0009853">
    <property type="term" value="P:photorespiration"/>
    <property type="evidence" value="ECO:0007669"/>
    <property type="project" value="UniProtKB-KW"/>
</dbReference>
<dbReference type="SUPFAM" id="SSF51649">
    <property type="entry name" value="RuBisCo, C-terminal domain"/>
    <property type="match status" value="1"/>
</dbReference>
<evidence type="ECO:0000256" key="4">
    <source>
        <dbReference type="ARBA" id="ARBA00017725"/>
    </source>
</evidence>
<protein>
    <recommendedName>
        <fullName evidence="4">Ribulose bisphosphate carboxylase large chain</fullName>
        <ecNumber evidence="3">4.1.1.39</ecNumber>
    </recommendedName>
</protein>
<sequence>MSVANSQIIPFSAHQGFFSSCPSVCASSRESRSLAMPTSSASAFEDMFACSPASLVKLRAHERAETSDASPRRELAFSDRELDARYGARSSPEVVSAFADMFACSPSSLKKMRQTSAATGRGANGERRSAEAVATTPRDGAASRENLASAFGDMFLASPASLKKMQTVSSAEGEKGGAFSWSRQLASPVLSGEAPKEVVSFSEMFASSPADLAKMRRSDVGGSERGSSVGVPKVTANVYEHASAFSSMFASSPSDLAKMRGKRTSSISYADGAHVTENRFHVVAPDFKAMFTSSPSDLKNLRSASTSRKSLGVEHDRFEVTYLLVAPSEAAAREKVLEICLEQTVELPATLVPEGTWIREHVVGRLESLSHPKSGPHSKRTDAWNAVVSYHADTTGGELTQLVNVIFGNTSMKENVMVVDFELPESMLREYPGPRFGVEGIRRLLRVPEGPLVMTALKPMGLNSQELAEIAYGFAKGGIDIIKDDHGLADQPYSPYDERIRVCSEAVARANAETGRNVIYAPCINAPAHLIISRAHAARRAGAGAVLMIPGITGLDAMRELAADSSFNLPIIAHPALLGCMLGGGSANRIAGFSHEVLLGLLPRLAGADATVFPSFGGRFGFSVEECQAINAGCTRPMGNLPAILPSPGGGMTLEKIAQMREVYGPDLLLLIGGSLYSHSDNLIEGARHFMKLAGRKELYGPFERPHDGHRDHRT</sequence>
<evidence type="ECO:0000256" key="6">
    <source>
        <dbReference type="ARBA" id="ARBA00022640"/>
    </source>
</evidence>
<dbReference type="SFLD" id="SFLDS00014">
    <property type="entry name" value="RuBisCO"/>
    <property type="match status" value="1"/>
</dbReference>
<dbReference type="SUPFAM" id="SSF54966">
    <property type="entry name" value="RuBisCO, large subunit, small (N-terminal) domain"/>
    <property type="match status" value="1"/>
</dbReference>
<dbReference type="GO" id="GO:0019253">
    <property type="term" value="P:reductive pentose-phosphate cycle"/>
    <property type="evidence" value="ECO:0007669"/>
    <property type="project" value="UniProtKB-KW"/>
</dbReference>
<proteinExistence type="inferred from homology"/>
<feature type="domain" description="Ribulose bisphosphate carboxylase large subunit C-terminal" evidence="17">
    <location>
        <begin position="438"/>
        <end position="688"/>
    </location>
</feature>
<dbReference type="Gene3D" id="3.20.20.110">
    <property type="entry name" value="Ribulose bisphosphate carboxylase, large subunit, C-terminal domain"/>
    <property type="match status" value="1"/>
</dbReference>
<name>Q015H3_OSTTA</name>
<evidence type="ECO:0000256" key="11">
    <source>
        <dbReference type="ARBA" id="ARBA00023300"/>
    </source>
</evidence>
<keyword evidence="6" id="KW-0934">Plastid</keyword>
<evidence type="ECO:0000259" key="17">
    <source>
        <dbReference type="Pfam" id="PF00016"/>
    </source>
</evidence>
<evidence type="ECO:0000256" key="16">
    <source>
        <dbReference type="SAM" id="MobiDB-lite"/>
    </source>
</evidence>
<dbReference type="OrthoDB" id="496601at2759"/>
<comment type="subunit">
    <text evidence="13">Heterohexadecamer of 8 large chains and 8 small chains; disulfide-linked. The disulfide link is formed within the large subunit homodimers.</text>
</comment>
<evidence type="ECO:0000313" key="18">
    <source>
        <dbReference type="EMBL" id="CAL54456.1"/>
    </source>
</evidence>
<dbReference type="InterPro" id="IPR033966">
    <property type="entry name" value="RuBisCO"/>
</dbReference>
<dbReference type="Pfam" id="PF00016">
    <property type="entry name" value="RuBisCO_large"/>
    <property type="match status" value="1"/>
</dbReference>
<dbReference type="GO" id="GO:0000287">
    <property type="term" value="F:magnesium ion binding"/>
    <property type="evidence" value="ECO:0007669"/>
    <property type="project" value="InterPro"/>
</dbReference>
<dbReference type="EMBL" id="KZ155778">
    <property type="protein sequence ID" value="OUS47431.1"/>
    <property type="molecule type" value="Genomic_DNA"/>
</dbReference>
<evidence type="ECO:0000256" key="9">
    <source>
        <dbReference type="ARBA" id="ARBA00023238"/>
    </source>
</evidence>
<comment type="catalytic activity">
    <reaction evidence="15">
        <text>2 (2R)-3-phosphoglycerate + 2 H(+) = D-ribulose 1,5-bisphosphate + CO2 + H2O</text>
        <dbReference type="Rhea" id="RHEA:23124"/>
        <dbReference type="ChEBI" id="CHEBI:15377"/>
        <dbReference type="ChEBI" id="CHEBI:15378"/>
        <dbReference type="ChEBI" id="CHEBI:16526"/>
        <dbReference type="ChEBI" id="CHEBI:57870"/>
        <dbReference type="ChEBI" id="CHEBI:58272"/>
        <dbReference type="EC" id="4.1.1.39"/>
    </reaction>
</comment>
<evidence type="ECO:0000256" key="14">
    <source>
        <dbReference type="ARBA" id="ARBA00048059"/>
    </source>
</evidence>
<accession>A0A1Y5ID69</accession>
<evidence type="ECO:0000313" key="20">
    <source>
        <dbReference type="Proteomes" id="UP000009170"/>
    </source>
</evidence>
<dbReference type="KEGG" id="ota:OT_ostta07g02110"/>
<dbReference type="Proteomes" id="UP000195557">
    <property type="component" value="Unassembled WGS sequence"/>
</dbReference>
<evidence type="ECO:0000256" key="3">
    <source>
        <dbReference type="ARBA" id="ARBA00012287"/>
    </source>
</evidence>
<keyword evidence="9" id="KW-0601">Photorespiration</keyword>
<keyword evidence="7" id="KW-0560">Oxidoreductase</keyword>
<reference evidence="19" key="3">
    <citation type="submission" date="2017-04" db="EMBL/GenBank/DDBJ databases">
        <title>Population genomics of picophytoplankton unveils novel chromosome hypervariability.</title>
        <authorList>
            <consortium name="DOE Joint Genome Institute"/>
            <person name="Blanc-Mathieu R."/>
            <person name="Krasovec M."/>
            <person name="Hebrard M."/>
            <person name="Yau S."/>
            <person name="Desgranges E."/>
            <person name="Martin J."/>
            <person name="Schackwitz W."/>
            <person name="Kuo A."/>
            <person name="Salin G."/>
            <person name="Donnadieu C."/>
            <person name="Desdevises Y."/>
            <person name="Sanchez-Ferandin S."/>
            <person name="Moreau H."/>
            <person name="Rivals E."/>
            <person name="Grigoriev I.V."/>
            <person name="Grimsley N."/>
            <person name="Eyre-Walker A."/>
            <person name="Piganeau G."/>
        </authorList>
    </citation>
    <scope>NUCLEOTIDE SEQUENCE [LARGE SCALE GENOMIC DNA]</scope>
    <source>
        <strain evidence="19">RCC 1115</strain>
    </source>
</reference>
<feature type="region of interest" description="Disordered" evidence="16">
    <location>
        <begin position="113"/>
        <end position="141"/>
    </location>
</feature>
<dbReference type="AlphaFoldDB" id="Q015H3"/>
<keyword evidence="8" id="KW-0503">Monooxygenase</keyword>
<dbReference type="PANTHER" id="PTHR42704">
    <property type="entry name" value="RIBULOSE BISPHOSPHATE CARBOXYLASE"/>
    <property type="match status" value="1"/>
</dbReference>
<dbReference type="PANTHER" id="PTHR42704:SF17">
    <property type="entry name" value="RIBULOSE BISPHOSPHATE CARBOXYLASE LARGE CHAIN"/>
    <property type="match status" value="1"/>
</dbReference>
<dbReference type="InterPro" id="IPR036422">
    <property type="entry name" value="RuBisCO_lsu_N_sf"/>
</dbReference>
<keyword evidence="10" id="KW-0456">Lyase</keyword>
<dbReference type="InParanoid" id="Q015H3"/>
<dbReference type="Gene3D" id="3.30.70.150">
    <property type="entry name" value="RuBisCO large subunit, N-terminal domain"/>
    <property type="match status" value="1"/>
</dbReference>
<gene>
    <name evidence="19" type="ORF">BE221DRAFT_72145</name>
    <name evidence="18" type="ORF">OT_ostta07g02110</name>
</gene>
<accession>A0A454XKB0</accession>
<dbReference type="InterPro" id="IPR000685">
    <property type="entry name" value="RuBisCO_lsu_C"/>
</dbReference>
<reference evidence="18 20" key="1">
    <citation type="journal article" date="2006" name="Proc. Natl. Acad. Sci. U.S.A.">
        <title>Genome analysis of the smallest free-living eukaryote Ostreococcus tauri unveils many unique features.</title>
        <authorList>
            <person name="Derelle E."/>
            <person name="Ferraz C."/>
            <person name="Rombauts S."/>
            <person name="Rouze P."/>
            <person name="Worden A.Z."/>
            <person name="Robbens S."/>
            <person name="Partensky F."/>
            <person name="Degroeve S."/>
            <person name="Echeynie S."/>
            <person name="Cooke R."/>
            <person name="Saeys Y."/>
            <person name="Wuyts J."/>
            <person name="Jabbari K."/>
            <person name="Bowler C."/>
            <person name="Panaud O."/>
            <person name="Piegu B."/>
            <person name="Ball S.G."/>
            <person name="Ral J.-P."/>
            <person name="Bouget F.-Y."/>
            <person name="Piganeau G."/>
            <person name="De Baets B."/>
            <person name="Picard A."/>
            <person name="Delseny M."/>
            <person name="Demaille J."/>
            <person name="Van de Peer Y."/>
            <person name="Moreau H."/>
        </authorList>
    </citation>
    <scope>NUCLEOTIDE SEQUENCE [LARGE SCALE GENOMIC DNA]</scope>
    <source>
        <strain evidence="18 20">OTTH0595</strain>
    </source>
</reference>
<dbReference type="EC" id="4.1.1.39" evidence="3"/>
<dbReference type="GO" id="GO:0016984">
    <property type="term" value="F:ribulose-bisphosphate carboxylase activity"/>
    <property type="evidence" value="ECO:0007669"/>
    <property type="project" value="UniProtKB-EC"/>
</dbReference>
<evidence type="ECO:0000256" key="10">
    <source>
        <dbReference type="ARBA" id="ARBA00023239"/>
    </source>
</evidence>
<organism evidence="18 20">
    <name type="scientific">Ostreococcus tauri</name>
    <name type="common">Marine green alga</name>
    <dbReference type="NCBI Taxonomy" id="70448"/>
    <lineage>
        <taxon>Eukaryota</taxon>
        <taxon>Viridiplantae</taxon>
        <taxon>Chlorophyta</taxon>
        <taxon>Mamiellophyceae</taxon>
        <taxon>Mamiellales</taxon>
        <taxon>Bathycoccaceae</taxon>
        <taxon>Ostreococcus</taxon>
    </lineage>
</organism>
<evidence type="ECO:0000256" key="1">
    <source>
        <dbReference type="ARBA" id="ARBA00004474"/>
    </source>
</evidence>
<dbReference type="SFLD" id="SFLDF00158">
    <property type="entry name" value="5-methylthio-D-ribulose_1-phos"/>
    <property type="match status" value="1"/>
</dbReference>
<dbReference type="OMA" id="DMFACSP"/>
<dbReference type="GeneID" id="9836647"/>
<comment type="subcellular location">
    <subcellularLocation>
        <location evidence="1">Plastid</location>
    </subcellularLocation>
</comment>
<dbReference type="Proteomes" id="UP000009170">
    <property type="component" value="Unassembled WGS sequence"/>
</dbReference>
<dbReference type="EMBL" id="CAID01000007">
    <property type="protein sequence ID" value="CAL54456.1"/>
    <property type="molecule type" value="Genomic_DNA"/>
</dbReference>
<reference evidence="18" key="2">
    <citation type="journal article" date="2014" name="BMC Genomics">
        <title>An improved genome of the model marine alga Ostreococcus tauri unfolds by assessing Illumina de novo assemblies.</title>
        <authorList>
            <person name="Blanc-Mathieu R."/>
            <person name="Verhelst B."/>
            <person name="Derelle E."/>
            <person name="Rombauts S."/>
            <person name="Bouget F.Y."/>
            <person name="Carre I."/>
            <person name="Chateau A."/>
            <person name="Eyre-Walker A."/>
            <person name="Grimsley N."/>
            <person name="Moreau H."/>
            <person name="Piegu B."/>
            <person name="Rivals E."/>
            <person name="Schackwitz W."/>
            <person name="Van de Peer Y."/>
            <person name="Piganeau G."/>
        </authorList>
    </citation>
    <scope>NUCLEOTIDE SEQUENCE</scope>
    <source>
        <strain evidence="18">RCC4221</strain>
    </source>
</reference>
<evidence type="ECO:0000256" key="13">
    <source>
        <dbReference type="ARBA" id="ARBA00025888"/>
    </source>
</evidence>
<dbReference type="GO" id="GO:0004497">
    <property type="term" value="F:monooxygenase activity"/>
    <property type="evidence" value="ECO:0007669"/>
    <property type="project" value="UniProtKB-KW"/>
</dbReference>
<evidence type="ECO:0000256" key="12">
    <source>
        <dbReference type="ARBA" id="ARBA00025664"/>
    </source>
</evidence>
<comment type="catalytic activity">
    <reaction evidence="14">
        <text>D-ribulose 1,5-bisphosphate + O2 = 2-phosphoglycolate + (2R)-3-phosphoglycerate + 2 H(+)</text>
        <dbReference type="Rhea" id="RHEA:36631"/>
        <dbReference type="ChEBI" id="CHEBI:15378"/>
        <dbReference type="ChEBI" id="CHEBI:15379"/>
        <dbReference type="ChEBI" id="CHEBI:57870"/>
        <dbReference type="ChEBI" id="CHEBI:58033"/>
        <dbReference type="ChEBI" id="CHEBI:58272"/>
    </reaction>
</comment>
<dbReference type="SFLD" id="SFLDG00301">
    <property type="entry name" value="RuBisCO-like_proteins"/>
    <property type="match status" value="1"/>
</dbReference>
<evidence type="ECO:0000256" key="5">
    <source>
        <dbReference type="ARBA" id="ARBA00022567"/>
    </source>
</evidence>
<comment type="similarity">
    <text evidence="2">Belongs to the RuBisCO large chain family. Type I subfamily.</text>
</comment>
<dbReference type="CDD" id="cd08210">
    <property type="entry name" value="RLP_RrRLP"/>
    <property type="match status" value="1"/>
</dbReference>
<keyword evidence="20" id="KW-1185">Reference proteome</keyword>
<keyword evidence="5" id="KW-0113">Calvin cycle</keyword>
<evidence type="ECO:0000313" key="19">
    <source>
        <dbReference type="EMBL" id="OUS47431.1"/>
    </source>
</evidence>
<accession>Q015H3</accession>
<dbReference type="STRING" id="70448.Q015H3"/>
<keyword evidence="11" id="KW-0120">Carbon dioxide fixation</keyword>
<comment type="function">
    <text evidence="12">RuBisCO catalyzes two reactions: the carboxylation of D-ribulose 1,5-bisphosphate, the primary event in carbon dioxide fixation, as well as the oxidative fragmentation of the pentose substrate in the photorespiration process. Both reactions occur simultaneously and in competition at the same active site.</text>
</comment>
<dbReference type="GO" id="GO:0009536">
    <property type="term" value="C:plastid"/>
    <property type="evidence" value="ECO:0007669"/>
    <property type="project" value="UniProtKB-SubCell"/>
</dbReference>
<evidence type="ECO:0000256" key="7">
    <source>
        <dbReference type="ARBA" id="ARBA00023002"/>
    </source>
</evidence>
<dbReference type="RefSeq" id="XP_003080289.1">
    <property type="nucleotide sequence ID" value="XM_003080241.1"/>
</dbReference>
<evidence type="ECO:0000256" key="15">
    <source>
        <dbReference type="ARBA" id="ARBA00049469"/>
    </source>
</evidence>